<evidence type="ECO:0000313" key="2">
    <source>
        <dbReference type="Proteomes" id="UP000641514"/>
    </source>
</evidence>
<dbReference type="AlphaFoldDB" id="A0A916U1W0"/>
<protein>
    <recommendedName>
        <fullName evidence="3">Thioredoxin family protein</fullName>
    </recommendedName>
</protein>
<dbReference type="Proteomes" id="UP000641514">
    <property type="component" value="Unassembled WGS sequence"/>
</dbReference>
<sequence length="113" mass="12053">MHNQTVVVEILLVTECPNADVARSNVDAALALLEPKIPGGTIAVHTTMVRNHEEAQERDFVGSPTFLIDGVDPFGAANQQPGLSCRIYQYEGKITAVPTPAMLADAIAARLAQ</sequence>
<proteinExistence type="predicted"/>
<reference evidence="1" key="1">
    <citation type="journal article" date="2014" name="Int. J. Syst. Evol. Microbiol.">
        <title>Complete genome sequence of Corynebacterium casei LMG S-19264T (=DSM 44701T), isolated from a smear-ripened cheese.</title>
        <authorList>
            <consortium name="US DOE Joint Genome Institute (JGI-PGF)"/>
            <person name="Walter F."/>
            <person name="Albersmeier A."/>
            <person name="Kalinowski J."/>
            <person name="Ruckert C."/>
        </authorList>
    </citation>
    <scope>NUCLEOTIDE SEQUENCE</scope>
    <source>
        <strain evidence="1">CGMCC 1.15478</strain>
    </source>
</reference>
<comment type="caution">
    <text evidence="1">The sequence shown here is derived from an EMBL/GenBank/DDBJ whole genome shotgun (WGS) entry which is preliminary data.</text>
</comment>
<organism evidence="1 2">
    <name type="scientific">Hoyosella rhizosphaerae</name>
    <dbReference type="NCBI Taxonomy" id="1755582"/>
    <lineage>
        <taxon>Bacteria</taxon>
        <taxon>Bacillati</taxon>
        <taxon>Actinomycetota</taxon>
        <taxon>Actinomycetes</taxon>
        <taxon>Mycobacteriales</taxon>
        <taxon>Hoyosellaceae</taxon>
        <taxon>Hoyosella</taxon>
    </lineage>
</organism>
<dbReference type="EMBL" id="BMJH01000001">
    <property type="protein sequence ID" value="GGC57413.1"/>
    <property type="molecule type" value="Genomic_DNA"/>
</dbReference>
<evidence type="ECO:0008006" key="3">
    <source>
        <dbReference type="Google" id="ProtNLM"/>
    </source>
</evidence>
<accession>A0A916U1W0</accession>
<dbReference type="RefSeq" id="WP_188670760.1">
    <property type="nucleotide sequence ID" value="NZ_BMJH01000001.1"/>
</dbReference>
<keyword evidence="2" id="KW-1185">Reference proteome</keyword>
<name>A0A916U1W0_9ACTN</name>
<reference evidence="1" key="2">
    <citation type="submission" date="2020-09" db="EMBL/GenBank/DDBJ databases">
        <authorList>
            <person name="Sun Q."/>
            <person name="Zhou Y."/>
        </authorList>
    </citation>
    <scope>NUCLEOTIDE SEQUENCE</scope>
    <source>
        <strain evidence="1">CGMCC 1.15478</strain>
    </source>
</reference>
<evidence type="ECO:0000313" key="1">
    <source>
        <dbReference type="EMBL" id="GGC57413.1"/>
    </source>
</evidence>
<gene>
    <name evidence="1" type="ORF">GCM10011410_07400</name>
</gene>